<proteinExistence type="predicted"/>
<reference evidence="2" key="1">
    <citation type="journal article" date="2014" name="Int. J. Syst. Evol. Microbiol.">
        <title>Complete genome sequence of Corynebacterium casei LMG S-19264T (=DSM 44701T), isolated from a smear-ripened cheese.</title>
        <authorList>
            <consortium name="US DOE Joint Genome Institute (JGI-PGF)"/>
            <person name="Walter F."/>
            <person name="Albersmeier A."/>
            <person name="Kalinowski J."/>
            <person name="Ruckert C."/>
        </authorList>
    </citation>
    <scope>NUCLEOTIDE SEQUENCE</scope>
    <source>
        <strain evidence="2">KCTC 32513</strain>
    </source>
</reference>
<accession>A0A8J3CRC2</accession>
<sequence length="300" mass="33514">MDNPAALSELAKAYDRDGYVVLRNVFSPQVVDALRDEAVAICAGRKGDILGQGLIGDGASSDDELMQRILAIHFPHKISELMRQTQLKPEIVNFLNAVIGPDIKCMQSMLFAKNAGKPGQAWHQDEFFIPTRDMSLAGVWIALDDARTDNGGLWVHPGSHKHKILWPMKAHGDARFDSSREAYDFPYEREAGVPLDADAGDVVIFHGYLLHRSLNNTRTHGYRRALVNHVMSATSLLPWNIATAAEAKDDFRDFEMVSGEDPYAWKGKAQLTRPFLRPEDPVQTQKLHSLLFDNLADVPE</sequence>
<dbReference type="Proteomes" id="UP000634004">
    <property type="component" value="Unassembled WGS sequence"/>
</dbReference>
<dbReference type="Gene3D" id="2.60.120.620">
    <property type="entry name" value="q2cbj1_9rhob like domain"/>
    <property type="match status" value="1"/>
</dbReference>
<comment type="caution">
    <text evidence="2">The sequence shown here is derived from an EMBL/GenBank/DDBJ whole genome shotgun (WGS) entry which is preliminary data.</text>
</comment>
<dbReference type="PANTHER" id="PTHR20883">
    <property type="entry name" value="PHYTANOYL-COA DIOXYGENASE DOMAIN CONTAINING 1"/>
    <property type="match status" value="1"/>
</dbReference>
<gene>
    <name evidence="2" type="ORF">GCM10009069_21350</name>
</gene>
<dbReference type="Pfam" id="PF05721">
    <property type="entry name" value="PhyH"/>
    <property type="match status" value="1"/>
</dbReference>
<dbReference type="RefSeq" id="WP_189498259.1">
    <property type="nucleotide sequence ID" value="NZ_BMZH01000008.1"/>
</dbReference>
<evidence type="ECO:0000256" key="1">
    <source>
        <dbReference type="ARBA" id="ARBA00001954"/>
    </source>
</evidence>
<name>A0A8J3CRC2_9PROT</name>
<organism evidence="2 3">
    <name type="scientific">Algimonas arctica</name>
    <dbReference type="NCBI Taxonomy" id="1479486"/>
    <lineage>
        <taxon>Bacteria</taxon>
        <taxon>Pseudomonadati</taxon>
        <taxon>Pseudomonadota</taxon>
        <taxon>Alphaproteobacteria</taxon>
        <taxon>Maricaulales</taxon>
        <taxon>Robiginitomaculaceae</taxon>
        <taxon>Algimonas</taxon>
    </lineage>
</organism>
<dbReference type="GO" id="GO:0016706">
    <property type="term" value="F:2-oxoglutarate-dependent dioxygenase activity"/>
    <property type="evidence" value="ECO:0007669"/>
    <property type="project" value="UniProtKB-ARBA"/>
</dbReference>
<comment type="cofactor">
    <cofactor evidence="1">
        <name>Fe(2+)</name>
        <dbReference type="ChEBI" id="CHEBI:29033"/>
    </cofactor>
</comment>
<evidence type="ECO:0000313" key="3">
    <source>
        <dbReference type="Proteomes" id="UP000634004"/>
    </source>
</evidence>
<dbReference type="SUPFAM" id="SSF51197">
    <property type="entry name" value="Clavaminate synthase-like"/>
    <property type="match status" value="1"/>
</dbReference>
<reference evidence="2" key="2">
    <citation type="submission" date="2020-09" db="EMBL/GenBank/DDBJ databases">
        <authorList>
            <person name="Sun Q."/>
            <person name="Kim S."/>
        </authorList>
    </citation>
    <scope>NUCLEOTIDE SEQUENCE</scope>
    <source>
        <strain evidence="2">KCTC 32513</strain>
    </source>
</reference>
<protein>
    <submittedName>
        <fullName evidence="2">Protein involved in biosynthesis of mitomycin antibiotics/polyketide fumonisin</fullName>
    </submittedName>
</protein>
<dbReference type="GO" id="GO:0005506">
    <property type="term" value="F:iron ion binding"/>
    <property type="evidence" value="ECO:0007669"/>
    <property type="project" value="UniProtKB-ARBA"/>
</dbReference>
<evidence type="ECO:0000313" key="2">
    <source>
        <dbReference type="EMBL" id="GHA98074.1"/>
    </source>
</evidence>
<dbReference type="AlphaFoldDB" id="A0A8J3CRC2"/>
<keyword evidence="3" id="KW-1185">Reference proteome</keyword>
<dbReference type="InterPro" id="IPR008775">
    <property type="entry name" value="Phytyl_CoA_dOase-like"/>
</dbReference>
<dbReference type="EMBL" id="BMZH01000008">
    <property type="protein sequence ID" value="GHA98074.1"/>
    <property type="molecule type" value="Genomic_DNA"/>
</dbReference>
<dbReference type="PANTHER" id="PTHR20883:SF48">
    <property type="entry name" value="ECTOINE DIOXYGENASE"/>
    <property type="match status" value="1"/>
</dbReference>